<gene>
    <name evidence="1" type="ORF">EXIGLDRAFT_702638</name>
</gene>
<dbReference type="AlphaFoldDB" id="A0A165CF92"/>
<dbReference type="Proteomes" id="UP000077266">
    <property type="component" value="Unassembled WGS sequence"/>
</dbReference>
<evidence type="ECO:0000313" key="1">
    <source>
        <dbReference type="EMBL" id="KZV82360.1"/>
    </source>
</evidence>
<name>A0A165CF92_EXIGL</name>
<reference evidence="1 2" key="1">
    <citation type="journal article" date="2016" name="Mol. Biol. Evol.">
        <title>Comparative Genomics of Early-Diverging Mushroom-Forming Fungi Provides Insights into the Origins of Lignocellulose Decay Capabilities.</title>
        <authorList>
            <person name="Nagy L.G."/>
            <person name="Riley R."/>
            <person name="Tritt A."/>
            <person name="Adam C."/>
            <person name="Daum C."/>
            <person name="Floudas D."/>
            <person name="Sun H."/>
            <person name="Yadav J.S."/>
            <person name="Pangilinan J."/>
            <person name="Larsson K.H."/>
            <person name="Matsuura K."/>
            <person name="Barry K."/>
            <person name="Labutti K."/>
            <person name="Kuo R."/>
            <person name="Ohm R.A."/>
            <person name="Bhattacharya S.S."/>
            <person name="Shirouzu T."/>
            <person name="Yoshinaga Y."/>
            <person name="Martin F.M."/>
            <person name="Grigoriev I.V."/>
            <person name="Hibbett D.S."/>
        </authorList>
    </citation>
    <scope>NUCLEOTIDE SEQUENCE [LARGE SCALE GENOMIC DNA]</scope>
    <source>
        <strain evidence="1 2">HHB12029</strain>
    </source>
</reference>
<evidence type="ECO:0000313" key="2">
    <source>
        <dbReference type="Proteomes" id="UP000077266"/>
    </source>
</evidence>
<sequence>MTPPPPPPPLHVDWAQPTHHGPPSRLHGLSNKIAGTLMFDRRLKYRGQSEMDAARAYKYQHDYERRQRRRSWWPFGRRHHQEYQSYIDSNGNPTYRVRPRSDGRPTFIHADGATIEVRRGRGGRRHSHSRPRDAAYYDERFTRYRTIQPEFSDHYRRRWGHPEHRCVPPYHGLGCLIRGYLFNNKALRTKGRIEREFAQRERRKERRRRWALFKAEIRARSHGHRTPFTI</sequence>
<organism evidence="1 2">
    <name type="scientific">Exidia glandulosa HHB12029</name>
    <dbReference type="NCBI Taxonomy" id="1314781"/>
    <lineage>
        <taxon>Eukaryota</taxon>
        <taxon>Fungi</taxon>
        <taxon>Dikarya</taxon>
        <taxon>Basidiomycota</taxon>
        <taxon>Agaricomycotina</taxon>
        <taxon>Agaricomycetes</taxon>
        <taxon>Auriculariales</taxon>
        <taxon>Exidiaceae</taxon>
        <taxon>Exidia</taxon>
    </lineage>
</organism>
<proteinExistence type="predicted"/>
<dbReference type="OrthoDB" id="10527308at2759"/>
<dbReference type="EMBL" id="KV426329">
    <property type="protein sequence ID" value="KZV82360.1"/>
    <property type="molecule type" value="Genomic_DNA"/>
</dbReference>
<accession>A0A165CF92</accession>
<keyword evidence="2" id="KW-1185">Reference proteome</keyword>
<protein>
    <submittedName>
        <fullName evidence="1">Uncharacterized protein</fullName>
    </submittedName>
</protein>
<dbReference type="InParanoid" id="A0A165CF92"/>